<feature type="chain" id="PRO_5009887801" description="ASST-domain-containing protein" evidence="3">
    <location>
        <begin position="18"/>
        <end position="623"/>
    </location>
</feature>
<evidence type="ECO:0008006" key="6">
    <source>
        <dbReference type="Google" id="ProtNLM"/>
    </source>
</evidence>
<name>A0A1L9UUV0_ASPBC</name>
<dbReference type="OrthoDB" id="5427350at2759"/>
<keyword evidence="2" id="KW-0472">Membrane</keyword>
<dbReference type="RefSeq" id="XP_067482751.1">
    <property type="nucleotide sequence ID" value="XM_067622233.1"/>
</dbReference>
<dbReference type="VEuPathDB" id="FungiDB:ASPBRDRAFT_26083"/>
<reference evidence="5" key="1">
    <citation type="journal article" date="2017" name="Genome Biol.">
        <title>Comparative genomics reveals high biological diversity and specific adaptations in the industrially and medically important fungal genus Aspergillus.</title>
        <authorList>
            <person name="de Vries R.P."/>
            <person name="Riley R."/>
            <person name="Wiebenga A."/>
            <person name="Aguilar-Osorio G."/>
            <person name="Amillis S."/>
            <person name="Uchima C.A."/>
            <person name="Anderluh G."/>
            <person name="Asadollahi M."/>
            <person name="Askin M."/>
            <person name="Barry K."/>
            <person name="Battaglia E."/>
            <person name="Bayram O."/>
            <person name="Benocci T."/>
            <person name="Braus-Stromeyer S.A."/>
            <person name="Caldana C."/>
            <person name="Canovas D."/>
            <person name="Cerqueira G.C."/>
            <person name="Chen F."/>
            <person name="Chen W."/>
            <person name="Choi C."/>
            <person name="Clum A."/>
            <person name="Dos Santos R.A."/>
            <person name="Damasio A.R."/>
            <person name="Diallinas G."/>
            <person name="Emri T."/>
            <person name="Fekete E."/>
            <person name="Flipphi M."/>
            <person name="Freyberg S."/>
            <person name="Gallo A."/>
            <person name="Gournas C."/>
            <person name="Habgood R."/>
            <person name="Hainaut M."/>
            <person name="Harispe M.L."/>
            <person name="Henrissat B."/>
            <person name="Hilden K.S."/>
            <person name="Hope R."/>
            <person name="Hossain A."/>
            <person name="Karabika E."/>
            <person name="Karaffa L."/>
            <person name="Karanyi Z."/>
            <person name="Krasevec N."/>
            <person name="Kuo A."/>
            <person name="Kusch H."/>
            <person name="LaButti K."/>
            <person name="Lagendijk E.L."/>
            <person name="Lapidus A."/>
            <person name="Levasseur A."/>
            <person name="Lindquist E."/>
            <person name="Lipzen A."/>
            <person name="Logrieco A.F."/>
            <person name="MacCabe A."/>
            <person name="Maekelae M.R."/>
            <person name="Malavazi I."/>
            <person name="Melin P."/>
            <person name="Meyer V."/>
            <person name="Mielnichuk N."/>
            <person name="Miskei M."/>
            <person name="Molnar A.P."/>
            <person name="Mule G."/>
            <person name="Ngan C.Y."/>
            <person name="Orejas M."/>
            <person name="Orosz E."/>
            <person name="Ouedraogo J.P."/>
            <person name="Overkamp K.M."/>
            <person name="Park H.-S."/>
            <person name="Perrone G."/>
            <person name="Piumi F."/>
            <person name="Punt P.J."/>
            <person name="Ram A.F."/>
            <person name="Ramon A."/>
            <person name="Rauscher S."/>
            <person name="Record E."/>
            <person name="Riano-Pachon D.M."/>
            <person name="Robert V."/>
            <person name="Roehrig J."/>
            <person name="Ruller R."/>
            <person name="Salamov A."/>
            <person name="Salih N.S."/>
            <person name="Samson R.A."/>
            <person name="Sandor E."/>
            <person name="Sanguinetti M."/>
            <person name="Schuetze T."/>
            <person name="Sepcic K."/>
            <person name="Shelest E."/>
            <person name="Sherlock G."/>
            <person name="Sophianopoulou V."/>
            <person name="Squina F.M."/>
            <person name="Sun H."/>
            <person name="Susca A."/>
            <person name="Todd R.B."/>
            <person name="Tsang A."/>
            <person name="Unkles S.E."/>
            <person name="van de Wiele N."/>
            <person name="van Rossen-Uffink D."/>
            <person name="Oliveira J.V."/>
            <person name="Vesth T.C."/>
            <person name="Visser J."/>
            <person name="Yu J.-H."/>
            <person name="Zhou M."/>
            <person name="Andersen M.R."/>
            <person name="Archer D.B."/>
            <person name="Baker S.E."/>
            <person name="Benoit I."/>
            <person name="Brakhage A.A."/>
            <person name="Braus G.H."/>
            <person name="Fischer R."/>
            <person name="Frisvad J.C."/>
            <person name="Goldman G.H."/>
            <person name="Houbraken J."/>
            <person name="Oakley B."/>
            <person name="Pocsi I."/>
            <person name="Scazzocchio C."/>
            <person name="Seiboth B."/>
            <person name="vanKuyk P.A."/>
            <person name="Wortman J."/>
            <person name="Dyer P.S."/>
            <person name="Grigoriev I.V."/>
        </authorList>
    </citation>
    <scope>NUCLEOTIDE SEQUENCE [LARGE SCALE GENOMIC DNA]</scope>
    <source>
        <strain evidence="5">CBS 101740 / IMI 381727 / IBT 21946</strain>
    </source>
</reference>
<dbReference type="InterPro" id="IPR039535">
    <property type="entry name" value="ASST-like"/>
</dbReference>
<keyword evidence="3" id="KW-0732">Signal</keyword>
<proteinExistence type="predicted"/>
<accession>A0A1L9UUV0</accession>
<gene>
    <name evidence="4" type="ORF">ASPBRDRAFT_26083</name>
</gene>
<dbReference type="EMBL" id="KV878680">
    <property type="protein sequence ID" value="OJJ75504.1"/>
    <property type="molecule type" value="Genomic_DNA"/>
</dbReference>
<feature type="region of interest" description="Disordered" evidence="1">
    <location>
        <begin position="600"/>
        <end position="623"/>
    </location>
</feature>
<keyword evidence="5" id="KW-1185">Reference proteome</keyword>
<dbReference type="Pfam" id="PF14269">
    <property type="entry name" value="Arylsulfotran_2"/>
    <property type="match status" value="1"/>
</dbReference>
<dbReference type="STRING" id="767769.A0A1L9UUV0"/>
<sequence>MIWCLLFALLLSQFALAQRHDEDLMSFVTLPEVRALKWEITHHDRDRAAPGYWFVAPYGMIDPESPTRKYLQYQVGPYIYDQDGVLIWAGSPMFDNRNTFDFKAVHNIDDKPHLSLIAQRSFDETVPGSGVILSQHYEVESQVFKLNDTWEFNVHEFKILDGGKTALACVYQSKMLDMADVGRPGEQKLFLTGGFAELDVATGEPLFEWDSSDHLGLHETDRFHTWEEPMGAWGFDSVHMNAVDKNEAGDYIISMRFTDTIYLISGVDGRVMWRLGGRETNFVQDFVFSKQHDVKFVSSNGTHHIISFLNNASDEITTDEIVSSALFVELDTTANPMTARLIARYNRPDGQLSRLRGNTQLLPNGNVFVGWSQQGYQSEFSPEGDVLMTAQFASDRFSTYRAYKYEFTGRPRAPPDLVASVYGTTEDDLTTIFHVSWNGATDVASWNFYAQAYDGGAPVLIGNVSKTDFETMFIAHGFLDWVSAAAVDHQGNVMGTSAVHRTKTPDNWEAAGFVGSSKAPSPMNPSSIYKEAQAGEDHASSALLSDGDTKDLLAALSQAYQVVRGLGNLLIFILVISSFAGVLLGAFWVLRRRKLQRSQPYRHVPSEESFPMEETPLRNNASD</sequence>
<evidence type="ECO:0000256" key="3">
    <source>
        <dbReference type="SAM" id="SignalP"/>
    </source>
</evidence>
<organism evidence="4 5">
    <name type="scientific">Aspergillus brasiliensis (strain CBS 101740 / IMI 381727 / IBT 21946)</name>
    <dbReference type="NCBI Taxonomy" id="767769"/>
    <lineage>
        <taxon>Eukaryota</taxon>
        <taxon>Fungi</taxon>
        <taxon>Dikarya</taxon>
        <taxon>Ascomycota</taxon>
        <taxon>Pezizomycotina</taxon>
        <taxon>Eurotiomycetes</taxon>
        <taxon>Eurotiomycetidae</taxon>
        <taxon>Eurotiales</taxon>
        <taxon>Aspergillaceae</taxon>
        <taxon>Aspergillus</taxon>
        <taxon>Aspergillus subgen. Circumdati</taxon>
    </lineage>
</organism>
<evidence type="ECO:0000313" key="5">
    <source>
        <dbReference type="Proteomes" id="UP000184499"/>
    </source>
</evidence>
<evidence type="ECO:0000313" key="4">
    <source>
        <dbReference type="EMBL" id="OJJ75504.1"/>
    </source>
</evidence>
<feature type="signal peptide" evidence="3">
    <location>
        <begin position="1"/>
        <end position="17"/>
    </location>
</feature>
<feature type="transmembrane region" description="Helical" evidence="2">
    <location>
        <begin position="569"/>
        <end position="590"/>
    </location>
</feature>
<dbReference type="GeneID" id="93574721"/>
<dbReference type="OMA" id="MHEFNIM"/>
<evidence type="ECO:0000256" key="2">
    <source>
        <dbReference type="SAM" id="Phobius"/>
    </source>
</evidence>
<keyword evidence="2" id="KW-1133">Transmembrane helix</keyword>
<evidence type="ECO:0000256" key="1">
    <source>
        <dbReference type="SAM" id="MobiDB-lite"/>
    </source>
</evidence>
<protein>
    <recommendedName>
        <fullName evidence="6">ASST-domain-containing protein</fullName>
    </recommendedName>
</protein>
<dbReference type="InterPro" id="IPR053143">
    <property type="entry name" value="Arylsulfate_ST"/>
</dbReference>
<keyword evidence="2" id="KW-0812">Transmembrane</keyword>
<dbReference type="AlphaFoldDB" id="A0A1L9UUV0"/>
<dbReference type="PANTHER" id="PTHR35340">
    <property type="entry name" value="PQQ ENZYME REPEAT PROTEIN-RELATED"/>
    <property type="match status" value="1"/>
</dbReference>
<dbReference type="Proteomes" id="UP000184499">
    <property type="component" value="Unassembled WGS sequence"/>
</dbReference>
<dbReference type="PANTHER" id="PTHR35340:SF8">
    <property type="entry name" value="ASST-DOMAIN-CONTAINING PROTEIN"/>
    <property type="match status" value="1"/>
</dbReference>
<dbReference type="SUPFAM" id="SSF50998">
    <property type="entry name" value="Quinoprotein alcohol dehydrogenase-like"/>
    <property type="match status" value="1"/>
</dbReference>
<dbReference type="InterPro" id="IPR011047">
    <property type="entry name" value="Quinoprotein_ADH-like_sf"/>
</dbReference>